<dbReference type="SUPFAM" id="SSF50630">
    <property type="entry name" value="Acid proteases"/>
    <property type="match status" value="1"/>
</dbReference>
<feature type="domain" description="Retropepsin-like aspartic endopeptidase" evidence="1">
    <location>
        <begin position="18"/>
        <end position="147"/>
    </location>
</feature>
<sequence>MKRPTKTVSGERPKQVIGFADRLDFPDLGWTDVDAKIDTGAYTSALHCTDVKLVPHGDGFRLRFTLVGDRGRKKKQFVTDLFQYKTIKNSFGQSEKRFVIQTRVLIMGRLIRAEFSLANRGTMRFPVLLGRKLLRNKFVVDVSLQNVSYQMKQQSPAS</sequence>
<dbReference type="EMBL" id="QLMC01000001">
    <property type="protein sequence ID" value="RAK02612.1"/>
    <property type="molecule type" value="Genomic_DNA"/>
</dbReference>
<gene>
    <name evidence="2" type="ORF">LX87_00732</name>
</gene>
<dbReference type="InterPro" id="IPR008503">
    <property type="entry name" value="Asp_endopeptidase"/>
</dbReference>
<reference evidence="2 3" key="1">
    <citation type="submission" date="2018-06" db="EMBL/GenBank/DDBJ databases">
        <title>Genomic Encyclopedia of Archaeal and Bacterial Type Strains, Phase II (KMG-II): from individual species to whole genera.</title>
        <authorList>
            <person name="Goeker M."/>
        </authorList>
    </citation>
    <scope>NUCLEOTIDE SEQUENCE [LARGE SCALE GENOMIC DNA]</scope>
    <source>
        <strain evidence="2 3">DSM 21851</strain>
    </source>
</reference>
<name>A0A327XAG6_LARAB</name>
<dbReference type="RefSeq" id="WP_111626799.1">
    <property type="nucleotide sequence ID" value="NZ_QLMC01000001.1"/>
</dbReference>
<accession>A0A327XAG6</accession>
<proteinExistence type="predicted"/>
<dbReference type="InterPro" id="IPR021109">
    <property type="entry name" value="Peptidase_aspartic_dom_sf"/>
</dbReference>
<keyword evidence="3" id="KW-1185">Reference proteome</keyword>
<evidence type="ECO:0000313" key="2">
    <source>
        <dbReference type="EMBL" id="RAK02612.1"/>
    </source>
</evidence>
<dbReference type="AlphaFoldDB" id="A0A327XAG6"/>
<evidence type="ECO:0000313" key="3">
    <source>
        <dbReference type="Proteomes" id="UP000248790"/>
    </source>
</evidence>
<dbReference type="PANTHER" id="PTHR38037">
    <property type="entry name" value="ZN_PROTEASE DOMAIN-CONTAINING PROTEIN"/>
    <property type="match status" value="1"/>
</dbReference>
<evidence type="ECO:0000259" key="1">
    <source>
        <dbReference type="Pfam" id="PF05618"/>
    </source>
</evidence>
<comment type="caution">
    <text evidence="2">The sequence shown here is derived from an EMBL/GenBank/DDBJ whole genome shotgun (WGS) entry which is preliminary data.</text>
</comment>
<protein>
    <recommendedName>
        <fullName evidence="1">Retropepsin-like aspartic endopeptidase domain-containing protein</fullName>
    </recommendedName>
</protein>
<dbReference type="Proteomes" id="UP000248790">
    <property type="component" value="Unassembled WGS sequence"/>
</dbReference>
<dbReference type="Gene3D" id="2.40.70.10">
    <property type="entry name" value="Acid Proteases"/>
    <property type="match status" value="1"/>
</dbReference>
<organism evidence="2 3">
    <name type="scientific">Larkinella arboricola</name>
    <dbReference type="NCBI Taxonomy" id="643671"/>
    <lineage>
        <taxon>Bacteria</taxon>
        <taxon>Pseudomonadati</taxon>
        <taxon>Bacteroidota</taxon>
        <taxon>Cytophagia</taxon>
        <taxon>Cytophagales</taxon>
        <taxon>Spirosomataceae</taxon>
        <taxon>Larkinella</taxon>
    </lineage>
</organism>
<dbReference type="OrthoDB" id="9782977at2"/>
<dbReference type="PANTHER" id="PTHR38037:SF2">
    <property type="entry name" value="ATP-DEPENDENT ZINC PROTEASE DOMAIN-CONTAINING PROTEIN-RELATED"/>
    <property type="match status" value="1"/>
</dbReference>
<dbReference type="Pfam" id="PF05618">
    <property type="entry name" value="Zn_protease"/>
    <property type="match status" value="1"/>
</dbReference>